<dbReference type="Gene3D" id="1.10.10.10">
    <property type="entry name" value="Winged helix-like DNA-binding domain superfamily/Winged helix DNA-binding domain"/>
    <property type="match status" value="1"/>
</dbReference>
<dbReference type="InterPro" id="IPR036390">
    <property type="entry name" value="WH_DNA-bd_sf"/>
</dbReference>
<evidence type="ECO:0000313" key="2">
    <source>
        <dbReference type="Proteomes" id="UP000302218"/>
    </source>
</evidence>
<organism evidence="1 2">
    <name type="scientific">Natrinema versiforme</name>
    <dbReference type="NCBI Taxonomy" id="88724"/>
    <lineage>
        <taxon>Archaea</taxon>
        <taxon>Methanobacteriati</taxon>
        <taxon>Methanobacteriota</taxon>
        <taxon>Stenosarchaea group</taxon>
        <taxon>Halobacteria</taxon>
        <taxon>Halobacteriales</taxon>
        <taxon>Natrialbaceae</taxon>
        <taxon>Natrinema</taxon>
    </lineage>
</organism>
<gene>
    <name evidence="1" type="ORF">FEJ81_06410</name>
</gene>
<reference evidence="2" key="1">
    <citation type="submission" date="2019-05" db="EMBL/GenBank/DDBJ databases">
        <title>Genome sequence and methylation pattern of the halophilic Archaeon Natrinema versiforme BOL5-4.</title>
        <authorList>
            <person name="DasSarma P."/>
            <person name="Anton B.P."/>
            <person name="DasSarma S.L."/>
            <person name="Martinez F.L."/>
            <person name="Guzman D."/>
            <person name="Roberts R.J."/>
            <person name="DasSarma S."/>
        </authorList>
    </citation>
    <scope>NUCLEOTIDE SEQUENCE [LARGE SCALE GENOMIC DNA]</scope>
    <source>
        <strain evidence="2">BOL5-4</strain>
    </source>
</reference>
<proteinExistence type="predicted"/>
<evidence type="ECO:0008006" key="3">
    <source>
        <dbReference type="Google" id="ProtNLM"/>
    </source>
</evidence>
<protein>
    <recommendedName>
        <fullName evidence="3">MarR family transcriptional regulator</fullName>
    </recommendedName>
</protein>
<dbReference type="Proteomes" id="UP000302218">
    <property type="component" value="Chromosome"/>
</dbReference>
<name>A0A4V1FZI9_9EURY</name>
<dbReference type="AlphaFoldDB" id="A0A4V1FZI9"/>
<dbReference type="SUPFAM" id="SSF46785">
    <property type="entry name" value="Winged helix' DNA-binding domain"/>
    <property type="match status" value="1"/>
</dbReference>
<evidence type="ECO:0000313" key="1">
    <source>
        <dbReference type="EMBL" id="QCS42006.1"/>
    </source>
</evidence>
<accession>A0A4V1FZI9</accession>
<dbReference type="EMBL" id="CP040330">
    <property type="protein sequence ID" value="QCS42006.1"/>
    <property type="molecule type" value="Genomic_DNA"/>
</dbReference>
<sequence length="85" mass="9417">MRKRAEWMTRADDEILEYLETHGAGTLKSIADEIDRNNDYIGTQCRTLASYGLVNRPSRGFYVLSKSGGAYLAGELDASGLADDR</sequence>
<dbReference type="InterPro" id="IPR036388">
    <property type="entry name" value="WH-like_DNA-bd_sf"/>
</dbReference>
<dbReference type="KEGG" id="nvr:FEJ81_06410"/>